<dbReference type="OMA" id="QSTKYDM"/>
<organism evidence="1 2">
    <name type="scientific">Paramecium primaurelia</name>
    <dbReference type="NCBI Taxonomy" id="5886"/>
    <lineage>
        <taxon>Eukaryota</taxon>
        <taxon>Sar</taxon>
        <taxon>Alveolata</taxon>
        <taxon>Ciliophora</taxon>
        <taxon>Intramacronucleata</taxon>
        <taxon>Oligohymenophorea</taxon>
        <taxon>Peniculida</taxon>
        <taxon>Parameciidae</taxon>
        <taxon>Paramecium</taxon>
    </lineage>
</organism>
<dbReference type="Proteomes" id="UP000688137">
    <property type="component" value="Unassembled WGS sequence"/>
</dbReference>
<name>A0A8S1LWS0_PARPR</name>
<dbReference type="AlphaFoldDB" id="A0A8S1LWS0"/>
<proteinExistence type="predicted"/>
<gene>
    <name evidence="1" type="ORF">PPRIM_AZ9-3.1.T0450213</name>
</gene>
<sequence length="64" mass="7736">MKTLKPNHEFFQKYKQSTKYDMKTFTQEQINKIKELDMSMGKKTNVKRFFGVSKEKQLEAENQK</sequence>
<reference evidence="1" key="1">
    <citation type="submission" date="2021-01" db="EMBL/GenBank/DDBJ databases">
        <authorList>
            <consortium name="Genoscope - CEA"/>
            <person name="William W."/>
        </authorList>
    </citation>
    <scope>NUCLEOTIDE SEQUENCE</scope>
</reference>
<accession>A0A8S1LWS0</accession>
<dbReference type="EMBL" id="CAJJDM010000045">
    <property type="protein sequence ID" value="CAD8070405.1"/>
    <property type="molecule type" value="Genomic_DNA"/>
</dbReference>
<evidence type="ECO:0000313" key="1">
    <source>
        <dbReference type="EMBL" id="CAD8070405.1"/>
    </source>
</evidence>
<evidence type="ECO:0000313" key="2">
    <source>
        <dbReference type="Proteomes" id="UP000688137"/>
    </source>
</evidence>
<comment type="caution">
    <text evidence="1">The sequence shown here is derived from an EMBL/GenBank/DDBJ whole genome shotgun (WGS) entry which is preliminary data.</text>
</comment>
<protein>
    <submittedName>
        <fullName evidence="1">Uncharacterized protein</fullName>
    </submittedName>
</protein>
<keyword evidence="2" id="KW-1185">Reference proteome</keyword>